<name>A0A0F9UGK9_9ZZZZ</name>
<dbReference type="EMBL" id="LAZR01000146">
    <property type="protein sequence ID" value="KKN86502.1"/>
    <property type="molecule type" value="Genomic_DNA"/>
</dbReference>
<keyword evidence="1" id="KW-1133">Transmembrane helix</keyword>
<feature type="transmembrane region" description="Helical" evidence="1">
    <location>
        <begin position="35"/>
        <end position="52"/>
    </location>
</feature>
<keyword evidence="1" id="KW-0812">Transmembrane</keyword>
<reference evidence="2" key="1">
    <citation type="journal article" date="2015" name="Nature">
        <title>Complex archaea that bridge the gap between prokaryotes and eukaryotes.</title>
        <authorList>
            <person name="Spang A."/>
            <person name="Saw J.H."/>
            <person name="Jorgensen S.L."/>
            <person name="Zaremba-Niedzwiedzka K."/>
            <person name="Martijn J."/>
            <person name="Lind A.E."/>
            <person name="van Eijk R."/>
            <person name="Schleper C."/>
            <person name="Guy L."/>
            <person name="Ettema T.J."/>
        </authorList>
    </citation>
    <scope>NUCLEOTIDE SEQUENCE</scope>
</reference>
<evidence type="ECO:0000313" key="2">
    <source>
        <dbReference type="EMBL" id="KKN86502.1"/>
    </source>
</evidence>
<keyword evidence="1" id="KW-0472">Membrane</keyword>
<sequence>DQSIAIFLSSVLYIGVFLFRLFVELEEPFQTEVNAFIALVVILYTITVPQIVR</sequence>
<feature type="transmembrane region" description="Helical" evidence="1">
    <location>
        <begin position="6"/>
        <end position="23"/>
    </location>
</feature>
<dbReference type="AlphaFoldDB" id="A0A0F9UGK9"/>
<gene>
    <name evidence="2" type="ORF">LCGC14_0266780</name>
</gene>
<feature type="non-terminal residue" evidence="2">
    <location>
        <position position="1"/>
    </location>
</feature>
<accession>A0A0F9UGK9</accession>
<comment type="caution">
    <text evidence="2">The sequence shown here is derived from an EMBL/GenBank/DDBJ whole genome shotgun (WGS) entry which is preliminary data.</text>
</comment>
<evidence type="ECO:0000256" key="1">
    <source>
        <dbReference type="SAM" id="Phobius"/>
    </source>
</evidence>
<protein>
    <submittedName>
        <fullName evidence="2">Uncharacterized protein</fullName>
    </submittedName>
</protein>
<proteinExistence type="predicted"/>
<organism evidence="2">
    <name type="scientific">marine sediment metagenome</name>
    <dbReference type="NCBI Taxonomy" id="412755"/>
    <lineage>
        <taxon>unclassified sequences</taxon>
        <taxon>metagenomes</taxon>
        <taxon>ecological metagenomes</taxon>
    </lineage>
</organism>